<evidence type="ECO:0000313" key="1">
    <source>
        <dbReference type="EMBL" id="KAF0688787.1"/>
    </source>
</evidence>
<keyword evidence="3" id="KW-1185">Reference proteome</keyword>
<evidence type="ECO:0000313" key="3">
    <source>
        <dbReference type="Proteomes" id="UP000332933"/>
    </source>
</evidence>
<protein>
    <submittedName>
        <fullName evidence="2">Aste57867_19646 protein</fullName>
    </submittedName>
</protein>
<dbReference type="EMBL" id="CAADRA010006675">
    <property type="protein sequence ID" value="VFT96346.1"/>
    <property type="molecule type" value="Genomic_DNA"/>
</dbReference>
<dbReference type="Proteomes" id="UP000332933">
    <property type="component" value="Unassembled WGS sequence"/>
</dbReference>
<evidence type="ECO:0000313" key="2">
    <source>
        <dbReference type="EMBL" id="VFT96346.1"/>
    </source>
</evidence>
<gene>
    <name evidence="2" type="primary">Aste57867_19646</name>
    <name evidence="1" type="ORF">As57867_019581</name>
    <name evidence="2" type="ORF">ASTE57867_19646</name>
</gene>
<reference evidence="2 3" key="1">
    <citation type="submission" date="2019-03" db="EMBL/GenBank/DDBJ databases">
        <authorList>
            <person name="Gaulin E."/>
            <person name="Dumas B."/>
        </authorList>
    </citation>
    <scope>NUCLEOTIDE SEQUENCE [LARGE SCALE GENOMIC DNA]</scope>
    <source>
        <strain evidence="2">CBS 568.67</strain>
    </source>
</reference>
<sequence length="147" mass="16301">MQSWSVRDGGLTADTDALVVRQERAHAAVHLHVVHGVLQSREQRGVAFALLEVLLRHVSGVADDRHGAQHVVGLLLRLAHHRIAFLLEAVELLLQVVELLLCCFGRVLALRKFVRVLTGVLHLCFETFRFSARYSASSRSFSSSASI</sequence>
<proteinExistence type="predicted"/>
<dbReference type="AlphaFoldDB" id="A0A485LCY0"/>
<accession>A0A485LCY0</accession>
<dbReference type="EMBL" id="VJMH01006653">
    <property type="protein sequence ID" value="KAF0688787.1"/>
    <property type="molecule type" value="Genomic_DNA"/>
</dbReference>
<organism evidence="2 3">
    <name type="scientific">Aphanomyces stellatus</name>
    <dbReference type="NCBI Taxonomy" id="120398"/>
    <lineage>
        <taxon>Eukaryota</taxon>
        <taxon>Sar</taxon>
        <taxon>Stramenopiles</taxon>
        <taxon>Oomycota</taxon>
        <taxon>Saprolegniomycetes</taxon>
        <taxon>Saprolegniales</taxon>
        <taxon>Verrucalvaceae</taxon>
        <taxon>Aphanomyces</taxon>
    </lineage>
</organism>
<name>A0A485LCY0_9STRA</name>
<reference evidence="1" key="2">
    <citation type="submission" date="2019-06" db="EMBL/GenBank/DDBJ databases">
        <title>Genomics analysis of Aphanomyces spp. identifies a new class of oomycete effector associated with host adaptation.</title>
        <authorList>
            <person name="Gaulin E."/>
        </authorList>
    </citation>
    <scope>NUCLEOTIDE SEQUENCE</scope>
    <source>
        <strain evidence="1">CBS 578.67</strain>
    </source>
</reference>